<keyword evidence="2" id="KW-1185">Reference proteome</keyword>
<reference evidence="1" key="2">
    <citation type="submission" date="2025-08" db="UniProtKB">
        <authorList>
            <consortium name="Ensembl"/>
        </authorList>
    </citation>
    <scope>IDENTIFICATION</scope>
</reference>
<dbReference type="Ensembl" id="ENSDCDT00010029883.1">
    <property type="protein sequence ID" value="ENSDCDP00010024171.1"/>
    <property type="gene ID" value="ENSDCDG00010015325.1"/>
</dbReference>
<proteinExistence type="predicted"/>
<evidence type="ECO:0000313" key="1">
    <source>
        <dbReference type="Ensembl" id="ENSDCDP00010024171.1"/>
    </source>
</evidence>
<name>A0AAY4BVE4_9TELE</name>
<sequence>MALSLSSRFLKVTKAKVCLPKSLILCGLRPCLLRNFFRSLKPMNFGKFWISTLNISEVKRSPFM</sequence>
<evidence type="ECO:0000313" key="2">
    <source>
        <dbReference type="Proteomes" id="UP000694580"/>
    </source>
</evidence>
<reference evidence="1 2" key="1">
    <citation type="submission" date="2020-06" db="EMBL/GenBank/DDBJ databases">
        <authorList>
            <consortium name="Wellcome Sanger Institute Data Sharing"/>
        </authorList>
    </citation>
    <scope>NUCLEOTIDE SEQUENCE [LARGE SCALE GENOMIC DNA]</scope>
</reference>
<dbReference type="Proteomes" id="UP000694580">
    <property type="component" value="Chromosome 11"/>
</dbReference>
<protein>
    <submittedName>
        <fullName evidence="1">Uncharacterized protein</fullName>
    </submittedName>
</protein>
<organism evidence="1 2">
    <name type="scientific">Denticeps clupeoides</name>
    <name type="common">denticle herring</name>
    <dbReference type="NCBI Taxonomy" id="299321"/>
    <lineage>
        <taxon>Eukaryota</taxon>
        <taxon>Metazoa</taxon>
        <taxon>Chordata</taxon>
        <taxon>Craniata</taxon>
        <taxon>Vertebrata</taxon>
        <taxon>Euteleostomi</taxon>
        <taxon>Actinopterygii</taxon>
        <taxon>Neopterygii</taxon>
        <taxon>Teleostei</taxon>
        <taxon>Clupei</taxon>
        <taxon>Clupeiformes</taxon>
        <taxon>Denticipitoidei</taxon>
        <taxon>Denticipitidae</taxon>
        <taxon>Denticeps</taxon>
    </lineage>
</organism>
<dbReference type="AlphaFoldDB" id="A0AAY4BVE4"/>
<dbReference type="GeneTree" id="ENSGT00900000143393"/>
<accession>A0AAY4BVE4</accession>
<reference evidence="1" key="3">
    <citation type="submission" date="2025-09" db="UniProtKB">
        <authorList>
            <consortium name="Ensembl"/>
        </authorList>
    </citation>
    <scope>IDENTIFICATION</scope>
</reference>